<feature type="compositionally biased region" description="Basic residues" evidence="1">
    <location>
        <begin position="387"/>
        <end position="424"/>
    </location>
</feature>
<reference evidence="2" key="1">
    <citation type="journal article" date="2020" name="Nature">
        <title>Giant virus diversity and host interactions through global metagenomics.</title>
        <authorList>
            <person name="Schulz F."/>
            <person name="Roux S."/>
            <person name="Paez-Espino D."/>
            <person name="Jungbluth S."/>
            <person name="Walsh D.A."/>
            <person name="Denef V.J."/>
            <person name="McMahon K.D."/>
            <person name="Konstantinidis K.T."/>
            <person name="Eloe-Fadrosh E.A."/>
            <person name="Kyrpides N.C."/>
            <person name="Woyke T."/>
        </authorList>
    </citation>
    <scope>NUCLEOTIDE SEQUENCE</scope>
    <source>
        <strain evidence="2">GVMAG-M-3300023179-116</strain>
    </source>
</reference>
<dbReference type="AlphaFoldDB" id="A0A6C0E5E8"/>
<proteinExistence type="predicted"/>
<dbReference type="EMBL" id="MN739732">
    <property type="protein sequence ID" value="QHT23499.1"/>
    <property type="molecule type" value="Genomic_DNA"/>
</dbReference>
<organism evidence="2">
    <name type="scientific">viral metagenome</name>
    <dbReference type="NCBI Taxonomy" id="1070528"/>
    <lineage>
        <taxon>unclassified sequences</taxon>
        <taxon>metagenomes</taxon>
        <taxon>organismal metagenomes</taxon>
    </lineage>
</organism>
<name>A0A6C0E5E8_9ZZZZ</name>
<accession>A0A6C0E5E8</accession>
<sequence>MADSNNQNLLYFFIDGDRLKELYKKLFTDKEFKLPFIFTEDVDRIIKTSDNYKYLNTVINDNYIFEIDININNGELINFSNKIVNGEDEKEDVFNSSFSVYIPINTLFDIKIFYRIKIIKRLRDLVHHDGLMREYLDDIKKNGYSDNVTNEYEKNFVKEFEKKENVNYLNDPENDIKIVSGDLLIDKIGKYFKTYMRITNNPKVLGIDHIIGEETEEKNEYIDNLTNAFIGNNDNNINCNIKCKFFIMNSNSSSEFYVNVFDDDKDKINKIFISDDYAGTKELNNYLTIFSDNQPEIILLPCLHSKSNSNMCQYTDNGGISENCSIFRDKNIDTGLYTEFYGDDKVRKRSYIYYADRKHCRDTNIISLVLNKFYTTTINRIEENLGGKRRKPTKKTKKTKKTRKPRKKSRKSRKSRKHKKSRKH</sequence>
<protein>
    <submittedName>
        <fullName evidence="2">Uncharacterized protein</fullName>
    </submittedName>
</protein>
<feature type="region of interest" description="Disordered" evidence="1">
    <location>
        <begin position="384"/>
        <end position="424"/>
    </location>
</feature>
<evidence type="ECO:0000256" key="1">
    <source>
        <dbReference type="SAM" id="MobiDB-lite"/>
    </source>
</evidence>
<evidence type="ECO:0000313" key="2">
    <source>
        <dbReference type="EMBL" id="QHT23499.1"/>
    </source>
</evidence>